<name>A0A2D3VNA5_9PEZI</name>
<evidence type="ECO:0000313" key="1">
    <source>
        <dbReference type="EMBL" id="CZT24364.1"/>
    </source>
</evidence>
<keyword evidence="2" id="KW-1185">Reference proteome</keyword>
<dbReference type="EMBL" id="FJUY01000021">
    <property type="protein sequence ID" value="CZT24364.1"/>
    <property type="molecule type" value="Genomic_DNA"/>
</dbReference>
<dbReference type="OrthoDB" id="10620865at2759"/>
<protein>
    <submittedName>
        <fullName evidence="1">Uncharacterized protein</fullName>
    </submittedName>
</protein>
<proteinExistence type="predicted"/>
<sequence>MSDFEDHVSPILLPPRTAAQKLLTWRSLVGAEILQSARSRVFINLQYHYLGPGSKLLLDQKAAAILRETFSPSTTIEFSIKIHLPIPEGLKTQQGLPLTGLDVLGNVSESASEWRARVNEAAETFWRDWCLVNTMPDSDDRMEAIVDAAVEALLCGVDSIGDFWRPTFGPVLPPVMDFEREEVERRKRERDWQEVRERNRRIVVGDD</sequence>
<dbReference type="AlphaFoldDB" id="A0A2D3VNA5"/>
<reference evidence="1 2" key="1">
    <citation type="submission" date="2016-03" db="EMBL/GenBank/DDBJ databases">
        <authorList>
            <person name="Ploux O."/>
        </authorList>
    </citation>
    <scope>NUCLEOTIDE SEQUENCE [LARGE SCALE GENOMIC DNA]</scope>
    <source>
        <strain evidence="1 2">URUG2</strain>
    </source>
</reference>
<evidence type="ECO:0000313" key="2">
    <source>
        <dbReference type="Proteomes" id="UP000225277"/>
    </source>
</evidence>
<dbReference type="GeneID" id="35605138"/>
<dbReference type="Proteomes" id="UP000225277">
    <property type="component" value="Unassembled WGS sequence"/>
</dbReference>
<organism evidence="1 2">
    <name type="scientific">Ramularia collo-cygni</name>
    <dbReference type="NCBI Taxonomy" id="112498"/>
    <lineage>
        <taxon>Eukaryota</taxon>
        <taxon>Fungi</taxon>
        <taxon>Dikarya</taxon>
        <taxon>Ascomycota</taxon>
        <taxon>Pezizomycotina</taxon>
        <taxon>Dothideomycetes</taxon>
        <taxon>Dothideomycetidae</taxon>
        <taxon>Mycosphaerellales</taxon>
        <taxon>Mycosphaerellaceae</taxon>
        <taxon>Ramularia</taxon>
    </lineage>
</organism>
<gene>
    <name evidence="1" type="ORF">RCC_10089</name>
</gene>
<accession>A0A2D3VNA5</accession>
<dbReference type="RefSeq" id="XP_023631088.1">
    <property type="nucleotide sequence ID" value="XM_023775320.1"/>
</dbReference>